<feature type="binding site" evidence="2">
    <location>
        <begin position="182"/>
        <end position="190"/>
    </location>
    <ligand>
        <name>ATP</name>
        <dbReference type="ChEBI" id="CHEBI:30616"/>
    </ligand>
</feature>
<dbReference type="EMBL" id="ARZY01000003">
    <property type="protein sequence ID" value="EWH11698.1"/>
    <property type="molecule type" value="Genomic_DNA"/>
</dbReference>
<keyword evidence="2" id="KW-0547">Nucleotide-binding</keyword>
<dbReference type="OrthoDB" id="9807853at2"/>
<keyword evidence="2" id="KW-0067">ATP-binding</keyword>
<protein>
    <submittedName>
        <fullName evidence="5">Filamentation induced by cAMP protein fic</fullName>
    </submittedName>
</protein>
<organism evidence="5 6">
    <name type="scientific">Catenovulum agarivorans DS-2</name>
    <dbReference type="NCBI Taxonomy" id="1328313"/>
    <lineage>
        <taxon>Bacteria</taxon>
        <taxon>Pseudomonadati</taxon>
        <taxon>Pseudomonadota</taxon>
        <taxon>Gammaproteobacteria</taxon>
        <taxon>Alteromonadales</taxon>
        <taxon>Alteromonadaceae</taxon>
        <taxon>Catenovulum</taxon>
    </lineage>
</organism>
<evidence type="ECO:0000256" key="1">
    <source>
        <dbReference type="PIRSR" id="PIRSR640198-1"/>
    </source>
</evidence>
<feature type="active site" evidence="1">
    <location>
        <position position="233"/>
    </location>
</feature>
<accession>W7QVE7</accession>
<dbReference type="Pfam" id="PF02661">
    <property type="entry name" value="Fic"/>
    <property type="match status" value="1"/>
</dbReference>
<comment type="caution">
    <text evidence="5">The sequence shown here is derived from an EMBL/GenBank/DDBJ whole genome shotgun (WGS) entry which is preliminary data.</text>
</comment>
<evidence type="ECO:0000256" key="3">
    <source>
        <dbReference type="PIRSR" id="PIRSR640198-3"/>
    </source>
</evidence>
<dbReference type="SUPFAM" id="SSF140931">
    <property type="entry name" value="Fic-like"/>
    <property type="match status" value="1"/>
</dbReference>
<dbReference type="PANTHER" id="PTHR13504:SF38">
    <property type="entry name" value="FIDO DOMAIN-CONTAINING PROTEIN"/>
    <property type="match status" value="1"/>
</dbReference>
<dbReference type="Gene3D" id="1.10.3290.10">
    <property type="entry name" value="Fido-like domain"/>
    <property type="match status" value="1"/>
</dbReference>
<feature type="site" description="Important for autoinhibition of adenylyltransferase activity" evidence="3">
    <location>
        <position position="101"/>
    </location>
</feature>
<dbReference type="InterPro" id="IPR036597">
    <property type="entry name" value="Fido-like_dom_sf"/>
</dbReference>
<evidence type="ECO:0000259" key="4">
    <source>
        <dbReference type="PROSITE" id="PS51459"/>
    </source>
</evidence>
<sequence>MNINAINNDNPLNKQKVNELLVLKERFNLSLLAIMEKTKRYTANLDLLKIWPETKNLPDLFNQLSELKACLDGFRPFNSSMVEALNKQLDIKYTYESNCIEGNSLTLNETEQVINTGLTIGGKPLVDHLEAINHQEAIYYIRDLATRDIEISIREIQNIHALVLKGIDDQQAGRFRKHPVFVMQEDGSKHEFPQPFILEKLMEDFMLFFNNNKTTMHPVEMAAHLHQKLVNIHPFIDGNGRTSRLLMNLYLFQNGYPVTVIDSEMSKRKEYYSILSNYDGVLTGGDSQPFQLFVAQKTKESLIEQLNFFAQDTSDESSEKGYLFFKKVEPLLVQNKS</sequence>
<evidence type="ECO:0000313" key="5">
    <source>
        <dbReference type="EMBL" id="EWH11698.1"/>
    </source>
</evidence>
<dbReference type="InterPro" id="IPR003812">
    <property type="entry name" value="Fido"/>
</dbReference>
<dbReference type="GO" id="GO:0005524">
    <property type="term" value="F:ATP binding"/>
    <property type="evidence" value="ECO:0007669"/>
    <property type="project" value="UniProtKB-KW"/>
</dbReference>
<keyword evidence="6" id="KW-1185">Reference proteome</keyword>
<dbReference type="InterPro" id="IPR040198">
    <property type="entry name" value="Fido_containing"/>
</dbReference>
<evidence type="ECO:0000313" key="6">
    <source>
        <dbReference type="Proteomes" id="UP000019276"/>
    </source>
</evidence>
<dbReference type="eggNOG" id="COG3177">
    <property type="taxonomic scope" value="Bacteria"/>
</dbReference>
<dbReference type="PROSITE" id="PS51459">
    <property type="entry name" value="FIDO"/>
    <property type="match status" value="1"/>
</dbReference>
<dbReference type="STRING" id="1328313.DS2_02705"/>
<feature type="binding site" evidence="2">
    <location>
        <begin position="237"/>
        <end position="244"/>
    </location>
    <ligand>
        <name>ATP</name>
        <dbReference type="ChEBI" id="CHEBI:30616"/>
    </ligand>
</feature>
<reference evidence="5 6" key="1">
    <citation type="journal article" date="2014" name="Genome Announc.">
        <title>Draft Genome Sequence of the Agar-Degrading Bacterium Catenovulum sp. Strain DS-2, Isolated from Intestines of Haliotis diversicolor.</title>
        <authorList>
            <person name="Shan D."/>
            <person name="Li X."/>
            <person name="Gu Z."/>
            <person name="Wei G."/>
            <person name="Gao Z."/>
            <person name="Shao Z."/>
        </authorList>
    </citation>
    <scope>NUCLEOTIDE SEQUENCE [LARGE SCALE GENOMIC DNA]</scope>
    <source>
        <strain evidence="5 6">DS-2</strain>
    </source>
</reference>
<proteinExistence type="predicted"/>
<dbReference type="Proteomes" id="UP000019276">
    <property type="component" value="Unassembled WGS sequence"/>
</dbReference>
<dbReference type="AlphaFoldDB" id="W7QVE7"/>
<gene>
    <name evidence="5" type="ORF">DS2_02705</name>
</gene>
<dbReference type="PATRIC" id="fig|1328313.3.peg.563"/>
<feature type="binding site" evidence="2">
    <location>
        <begin position="271"/>
        <end position="272"/>
    </location>
    <ligand>
        <name>ATP</name>
        <dbReference type="ChEBI" id="CHEBI:30616"/>
    </ligand>
</feature>
<name>W7QVE7_9ALTE</name>
<dbReference type="PANTHER" id="PTHR13504">
    <property type="entry name" value="FIDO DOMAIN-CONTAINING PROTEIN DDB_G0283145"/>
    <property type="match status" value="1"/>
</dbReference>
<evidence type="ECO:0000256" key="2">
    <source>
        <dbReference type="PIRSR" id="PIRSR640198-2"/>
    </source>
</evidence>
<feature type="domain" description="Fido" evidence="4">
    <location>
        <begin position="151"/>
        <end position="296"/>
    </location>
</feature>